<keyword evidence="7" id="KW-0175">Coiled coil</keyword>
<comment type="similarity">
    <text evidence="2">Belongs to the WD repeat L(2)GL family.</text>
</comment>
<keyword evidence="4" id="KW-0963">Cytoplasm</keyword>
<name>A0ABD3AZ29_9GENT</name>
<dbReference type="AlphaFoldDB" id="A0ABD3AZ29"/>
<reference evidence="10 11" key="1">
    <citation type="submission" date="2024-11" db="EMBL/GenBank/DDBJ databases">
        <title>A near-complete genome assembly of Cinchona calisaya.</title>
        <authorList>
            <person name="Lian D.C."/>
            <person name="Zhao X.W."/>
            <person name="Wei L."/>
        </authorList>
    </citation>
    <scope>NUCLEOTIDE SEQUENCE [LARGE SCALE GENOMIC DNA]</scope>
    <source>
        <tissue evidence="10">Nenye</tissue>
    </source>
</reference>
<dbReference type="GO" id="GO:0006887">
    <property type="term" value="P:exocytosis"/>
    <property type="evidence" value="ECO:0007669"/>
    <property type="project" value="UniProtKB-KW"/>
</dbReference>
<gene>
    <name evidence="10" type="ORF">ACH5RR_004991</name>
</gene>
<dbReference type="InterPro" id="IPR001680">
    <property type="entry name" value="WD40_rpt"/>
</dbReference>
<dbReference type="InterPro" id="IPR042855">
    <property type="entry name" value="V_SNARE_CC"/>
</dbReference>
<feature type="region of interest" description="Disordered" evidence="8">
    <location>
        <begin position="724"/>
        <end position="768"/>
    </location>
</feature>
<feature type="domain" description="V-SNARE coiled-coil homology" evidence="9">
    <location>
        <begin position="1042"/>
        <end position="1106"/>
    </location>
</feature>
<evidence type="ECO:0000256" key="7">
    <source>
        <dbReference type="PROSITE-ProRule" id="PRU00290"/>
    </source>
</evidence>
<dbReference type="Gene3D" id="2.130.10.10">
    <property type="entry name" value="YVTN repeat-like/Quinoprotein amine dehydrogenase"/>
    <property type="match status" value="3"/>
</dbReference>
<sequence>MLAKRLFQKATAKHHPPPHSAGGSCLTSEDVDFRINVHYGIPATASILAFDPIQNLLAVGTLDGRIKVIGGDNIEGLLISPKQLPYKYLEFIHNEGFLISVTTDNSIQVWNLKSRCIACSLPWESNITAFSIISSSGFMYVGDEFGVISVVKYDVENAELLRLPYHIPSEATGFSVPFHQPVVGVLPQPCSSGKRVLIAYESGLIILWDVLEAQIVIVRGDKVLQLKNEVDSTSDGDSTLLHDASHELEEKEISALCWASCDGSILAVGYIDGDILFWNMSPSLPAKGQQSGLPDRVVKLQLSSAEKRLPVIVLQWWPNFKSPRDGDGQLLIYGGDEIGSEEVLTVLTLEWSSGIETVQCVSRVDLSLSGSFADVVITAGTMRSEKNASLFILTNPGQLQIFDGADLSATVLQQEKKPSVSGIDFPLVVPTVNPLITVANLFCLPVDGDSSKALAEVARIRNGSSTQKLSGGTSCPLTGGVCKYLSSDKDYRVARVYVAGYHNGSVHIWDATYPVLSSLCVLQNEMKGVNAAISIASVSKLELCIHTLRLAVGDECGLVRVYDLRSSEETSFHFVTETKHEVQQLVQDEGPICRAAFSFVNSQVQALKFASSGAKLAAGYECGRIVVLDMNSFSAMFLANSISCPISTMSVICDIVIHGHAGNTNHSGSKGATDQTKNLMFILTKDGAIYTVDADSGNLISSRPMRLNRNRTAVSMHVIENSRRDSSASFERKKQLSSKDEMVSSEPTQDISTNGNDTSGTEFQSSDNKSSQHLEDLLVLLCCKDTLCLYAAKSIVQGDDKATSKIKLAKPCCWTTTVMNDDRFCGLVLLYQTGDIEIRSLPNLELVKENTIMSLLRWNFKANMERTMSSTDTGHLTLVNGSELVFLSILSSENDYRIPESLPSLHDEVLAAAARAAISYSLKHKKKQGGGHRILSGLVKGFKKEKKLNQAMDFACTSESCSSHLDDIFTRIRLPGPPATSKDYQEAAELDIDDIEIDEPMHLSSNSSHEVQYDKRENTKDRQKLFNDEGGDIKPRLRTQEEILATYRKAGDASSVAEQARNKLLERQEKLQRISKQTEDLRNGAEDFASLANELVKVMENRKWWQI</sequence>
<accession>A0ABD3AZ29</accession>
<evidence type="ECO:0000256" key="8">
    <source>
        <dbReference type="SAM" id="MobiDB-lite"/>
    </source>
</evidence>
<keyword evidence="3" id="KW-0268">Exocytosis</keyword>
<dbReference type="PROSITE" id="PS00678">
    <property type="entry name" value="WD_REPEATS_1"/>
    <property type="match status" value="1"/>
</dbReference>
<dbReference type="CDD" id="cd15873">
    <property type="entry name" value="R-SNARE_STXBP5_6"/>
    <property type="match status" value="1"/>
</dbReference>
<comment type="subcellular location">
    <subcellularLocation>
        <location evidence="1">Cytoplasm</location>
    </subcellularLocation>
</comment>
<keyword evidence="6" id="KW-0677">Repeat</keyword>
<evidence type="ECO:0000259" key="9">
    <source>
        <dbReference type="PROSITE" id="PS50892"/>
    </source>
</evidence>
<dbReference type="PANTHER" id="PTHR10241:SF25">
    <property type="entry name" value="TOMOSYN, ISOFORM C"/>
    <property type="match status" value="1"/>
</dbReference>
<dbReference type="GO" id="GO:0005737">
    <property type="term" value="C:cytoplasm"/>
    <property type="evidence" value="ECO:0007669"/>
    <property type="project" value="UniProtKB-SubCell"/>
</dbReference>
<dbReference type="InterPro" id="IPR036322">
    <property type="entry name" value="WD40_repeat_dom_sf"/>
</dbReference>
<evidence type="ECO:0000256" key="2">
    <source>
        <dbReference type="ARBA" id="ARBA00008070"/>
    </source>
</evidence>
<proteinExistence type="inferred from homology"/>
<organism evidence="10 11">
    <name type="scientific">Cinchona calisaya</name>
    <dbReference type="NCBI Taxonomy" id="153742"/>
    <lineage>
        <taxon>Eukaryota</taxon>
        <taxon>Viridiplantae</taxon>
        <taxon>Streptophyta</taxon>
        <taxon>Embryophyta</taxon>
        <taxon>Tracheophyta</taxon>
        <taxon>Spermatophyta</taxon>
        <taxon>Magnoliopsida</taxon>
        <taxon>eudicotyledons</taxon>
        <taxon>Gunneridae</taxon>
        <taxon>Pentapetalae</taxon>
        <taxon>asterids</taxon>
        <taxon>lamiids</taxon>
        <taxon>Gentianales</taxon>
        <taxon>Rubiaceae</taxon>
        <taxon>Cinchonoideae</taxon>
        <taxon>Cinchoneae</taxon>
        <taxon>Cinchona</taxon>
    </lineage>
</organism>
<comment type="caution">
    <text evidence="10">The sequence shown here is derived from an EMBL/GenBank/DDBJ whole genome shotgun (WGS) entry which is preliminary data.</text>
</comment>
<dbReference type="SUPFAM" id="SSF58038">
    <property type="entry name" value="SNARE fusion complex"/>
    <property type="match status" value="1"/>
</dbReference>
<dbReference type="SMART" id="SM00320">
    <property type="entry name" value="WD40"/>
    <property type="match status" value="6"/>
</dbReference>
<dbReference type="EMBL" id="JBJUIK010000002">
    <property type="protein sequence ID" value="KAL3536530.1"/>
    <property type="molecule type" value="Genomic_DNA"/>
</dbReference>
<evidence type="ECO:0000313" key="11">
    <source>
        <dbReference type="Proteomes" id="UP001630127"/>
    </source>
</evidence>
<dbReference type="InterPro" id="IPR015943">
    <property type="entry name" value="WD40/YVTN_repeat-like_dom_sf"/>
</dbReference>
<evidence type="ECO:0000313" key="10">
    <source>
        <dbReference type="EMBL" id="KAL3536530.1"/>
    </source>
</evidence>
<evidence type="ECO:0000256" key="4">
    <source>
        <dbReference type="ARBA" id="ARBA00022490"/>
    </source>
</evidence>
<dbReference type="PANTHER" id="PTHR10241">
    <property type="entry name" value="LETHAL 2 GIANT LARVAE PROTEIN"/>
    <property type="match status" value="1"/>
</dbReference>
<keyword evidence="5" id="KW-0853">WD repeat</keyword>
<dbReference type="InterPro" id="IPR019775">
    <property type="entry name" value="WD40_repeat_CS"/>
</dbReference>
<feature type="compositionally biased region" description="Basic and acidic residues" evidence="8">
    <location>
        <begin position="724"/>
        <end position="742"/>
    </location>
</feature>
<dbReference type="Proteomes" id="UP001630127">
    <property type="component" value="Unassembled WGS sequence"/>
</dbReference>
<protein>
    <recommendedName>
        <fullName evidence="9">V-SNARE coiled-coil homology domain-containing protein</fullName>
    </recommendedName>
</protein>
<evidence type="ECO:0000256" key="5">
    <source>
        <dbReference type="ARBA" id="ARBA00022574"/>
    </source>
</evidence>
<dbReference type="PROSITE" id="PS50892">
    <property type="entry name" value="V_SNARE"/>
    <property type="match status" value="1"/>
</dbReference>
<evidence type="ECO:0000256" key="3">
    <source>
        <dbReference type="ARBA" id="ARBA00022483"/>
    </source>
</evidence>
<dbReference type="SUPFAM" id="SSF50978">
    <property type="entry name" value="WD40 repeat-like"/>
    <property type="match status" value="1"/>
</dbReference>
<evidence type="ECO:0000256" key="6">
    <source>
        <dbReference type="ARBA" id="ARBA00022737"/>
    </source>
</evidence>
<feature type="compositionally biased region" description="Polar residues" evidence="8">
    <location>
        <begin position="745"/>
        <end position="768"/>
    </location>
</feature>
<keyword evidence="11" id="KW-1185">Reference proteome</keyword>
<evidence type="ECO:0000256" key="1">
    <source>
        <dbReference type="ARBA" id="ARBA00004496"/>
    </source>
</evidence>
<dbReference type="PROSITE" id="PS51257">
    <property type="entry name" value="PROKAR_LIPOPROTEIN"/>
    <property type="match status" value="1"/>
</dbReference>
<dbReference type="Gene3D" id="1.20.5.110">
    <property type="match status" value="1"/>
</dbReference>